<comment type="caution">
    <text evidence="12">Lacks conserved residue(s) required for the propagation of feature annotation.</text>
</comment>
<feature type="transmembrane region" description="Helical" evidence="12">
    <location>
        <begin position="56"/>
        <end position="74"/>
    </location>
</feature>
<feature type="transmembrane region" description="Helical" evidence="12">
    <location>
        <begin position="20"/>
        <end position="44"/>
    </location>
</feature>
<keyword evidence="14" id="KW-1185">Reference proteome</keyword>
<evidence type="ECO:0000256" key="5">
    <source>
        <dbReference type="ARBA" id="ARBA00022692"/>
    </source>
</evidence>
<evidence type="ECO:0000256" key="12">
    <source>
        <dbReference type="RuleBase" id="RU010713"/>
    </source>
</evidence>
<keyword evidence="10 12" id="KW-0472">Membrane</keyword>
<evidence type="ECO:0000256" key="8">
    <source>
        <dbReference type="ARBA" id="ARBA00022989"/>
    </source>
</evidence>
<accession>A0AAD5RAW9</accession>
<dbReference type="AlphaFoldDB" id="A0AAD5RAW9"/>
<name>A0AAD5RAW9_PARTN</name>
<keyword evidence="11 12" id="KW-0407">Ion channel</keyword>
<keyword evidence="8 12" id="KW-1133">Transmembrane helix</keyword>
<dbReference type="EMBL" id="JAHQIW010007170">
    <property type="protein sequence ID" value="KAJ1372675.1"/>
    <property type="molecule type" value="Genomic_DNA"/>
</dbReference>
<keyword evidence="9 12" id="KW-0406">Ion transport</keyword>
<comment type="caution">
    <text evidence="13">The sequence shown here is derived from an EMBL/GenBank/DDBJ whole genome shotgun (WGS) entry which is preliminary data.</text>
</comment>
<evidence type="ECO:0000256" key="9">
    <source>
        <dbReference type="ARBA" id="ARBA00023065"/>
    </source>
</evidence>
<reference evidence="13" key="1">
    <citation type="submission" date="2021-06" db="EMBL/GenBank/DDBJ databases">
        <title>Parelaphostrongylus tenuis whole genome reference sequence.</title>
        <authorList>
            <person name="Garwood T.J."/>
            <person name="Larsen P.A."/>
            <person name="Fountain-Jones N.M."/>
            <person name="Garbe J.R."/>
            <person name="Macchietto M.G."/>
            <person name="Kania S.A."/>
            <person name="Gerhold R.W."/>
            <person name="Richards J.E."/>
            <person name="Wolf T.M."/>
        </authorList>
    </citation>
    <scope>NUCLEOTIDE SEQUENCE</scope>
    <source>
        <strain evidence="13">MNPRO001-30</strain>
        <tissue evidence="13">Meninges</tissue>
    </source>
</reference>
<dbReference type="InterPro" id="IPR000990">
    <property type="entry name" value="Innexin"/>
</dbReference>
<proteinExistence type="inferred from homology"/>
<evidence type="ECO:0000313" key="13">
    <source>
        <dbReference type="EMBL" id="KAJ1372675.1"/>
    </source>
</evidence>
<dbReference type="PANTHER" id="PTHR11893">
    <property type="entry name" value="INNEXIN"/>
    <property type="match status" value="1"/>
</dbReference>
<evidence type="ECO:0000256" key="1">
    <source>
        <dbReference type="ARBA" id="ARBA00004610"/>
    </source>
</evidence>
<keyword evidence="6" id="KW-0303">Gap junction</keyword>
<comment type="similarity">
    <text evidence="12">Belongs to the pannexin family.</text>
</comment>
<keyword evidence="4" id="KW-1003">Cell membrane</keyword>
<evidence type="ECO:0000256" key="10">
    <source>
        <dbReference type="ARBA" id="ARBA00023136"/>
    </source>
</evidence>
<dbReference type="GO" id="GO:0005886">
    <property type="term" value="C:plasma membrane"/>
    <property type="evidence" value="ECO:0007669"/>
    <property type="project" value="UniProtKB-SubCell"/>
</dbReference>
<dbReference type="Pfam" id="PF00876">
    <property type="entry name" value="Innexin"/>
    <property type="match status" value="1"/>
</dbReference>
<dbReference type="GO" id="GO:0005243">
    <property type="term" value="F:gap junction channel activity"/>
    <property type="evidence" value="ECO:0007669"/>
    <property type="project" value="TreeGrafter"/>
</dbReference>
<organism evidence="13 14">
    <name type="scientific">Parelaphostrongylus tenuis</name>
    <name type="common">Meningeal worm</name>
    <dbReference type="NCBI Taxonomy" id="148309"/>
    <lineage>
        <taxon>Eukaryota</taxon>
        <taxon>Metazoa</taxon>
        <taxon>Ecdysozoa</taxon>
        <taxon>Nematoda</taxon>
        <taxon>Chromadorea</taxon>
        <taxon>Rhabditida</taxon>
        <taxon>Rhabditina</taxon>
        <taxon>Rhabditomorpha</taxon>
        <taxon>Strongyloidea</taxon>
        <taxon>Metastrongylidae</taxon>
        <taxon>Parelaphostrongylus</taxon>
    </lineage>
</organism>
<evidence type="ECO:0000256" key="4">
    <source>
        <dbReference type="ARBA" id="ARBA00022475"/>
    </source>
</evidence>
<evidence type="ECO:0000256" key="7">
    <source>
        <dbReference type="ARBA" id="ARBA00022949"/>
    </source>
</evidence>
<evidence type="ECO:0000256" key="6">
    <source>
        <dbReference type="ARBA" id="ARBA00022868"/>
    </source>
</evidence>
<sequence length="131" mass="15239">MDGVLLMIYDYLGHGRDSASYHHAAVVEVGAMVLQNMFSALSFLHYRKDDDFVDRLSYFYTSSFLIMMAVLVSFKQFGGRPLECWVPAQFTASWEAYTEMYCWAQNTYWVPIDQTQLSCSQNIRRRTETAE</sequence>
<dbReference type="PROSITE" id="PS51013">
    <property type="entry name" value="PANNEXIN"/>
    <property type="match status" value="1"/>
</dbReference>
<dbReference type="PANTHER" id="PTHR11893:SF19">
    <property type="entry name" value="INNEXIN"/>
    <property type="match status" value="1"/>
</dbReference>
<keyword evidence="3 12" id="KW-0813">Transport</keyword>
<evidence type="ECO:0000256" key="2">
    <source>
        <dbReference type="ARBA" id="ARBA00004651"/>
    </source>
</evidence>
<dbReference type="GO" id="GO:0005921">
    <property type="term" value="C:gap junction"/>
    <property type="evidence" value="ECO:0007669"/>
    <property type="project" value="UniProtKB-SubCell"/>
</dbReference>
<comment type="subcellular location">
    <subcellularLocation>
        <location evidence="1">Cell junction</location>
        <location evidence="1">Gap junction</location>
    </subcellularLocation>
    <subcellularLocation>
        <location evidence="2 12">Cell membrane</location>
        <topology evidence="2 12">Multi-pass membrane protein</topology>
    </subcellularLocation>
</comment>
<evidence type="ECO:0000256" key="3">
    <source>
        <dbReference type="ARBA" id="ARBA00022448"/>
    </source>
</evidence>
<gene>
    <name evidence="12" type="primary">inx</name>
    <name evidence="13" type="ORF">KIN20_034883</name>
</gene>
<keyword evidence="5 12" id="KW-0812">Transmembrane</keyword>
<comment type="function">
    <text evidence="12">Structural component of the gap junctions.</text>
</comment>
<protein>
    <recommendedName>
        <fullName evidence="12">Innexin</fullName>
    </recommendedName>
</protein>
<evidence type="ECO:0000256" key="11">
    <source>
        <dbReference type="ARBA" id="ARBA00023303"/>
    </source>
</evidence>
<evidence type="ECO:0000313" key="14">
    <source>
        <dbReference type="Proteomes" id="UP001196413"/>
    </source>
</evidence>
<keyword evidence="7" id="KW-0965">Cell junction</keyword>
<dbReference type="GO" id="GO:0034220">
    <property type="term" value="P:monoatomic ion transmembrane transport"/>
    <property type="evidence" value="ECO:0007669"/>
    <property type="project" value="UniProtKB-KW"/>
</dbReference>
<dbReference type="Proteomes" id="UP001196413">
    <property type="component" value="Unassembled WGS sequence"/>
</dbReference>